<protein>
    <recommendedName>
        <fullName evidence="8">Abasic site processing protein</fullName>
        <ecNumber evidence="8">3.4.-.-</ecNumber>
    </recommendedName>
</protein>
<dbReference type="GO" id="GO:0003697">
    <property type="term" value="F:single-stranded DNA binding"/>
    <property type="evidence" value="ECO:0007669"/>
    <property type="project" value="InterPro"/>
</dbReference>
<keyword evidence="3" id="KW-0227">DNA damage</keyword>
<organism evidence="9 10">
    <name type="scientific">Culicoidibacter larvae</name>
    <dbReference type="NCBI Taxonomy" id="2579976"/>
    <lineage>
        <taxon>Bacteria</taxon>
        <taxon>Bacillati</taxon>
        <taxon>Bacillota</taxon>
        <taxon>Culicoidibacteria</taxon>
        <taxon>Culicoidibacterales</taxon>
        <taxon>Culicoidibacteraceae</taxon>
        <taxon>Culicoidibacter</taxon>
    </lineage>
</organism>
<dbReference type="Gene3D" id="3.90.1680.10">
    <property type="entry name" value="SOS response associated peptidase-like"/>
    <property type="match status" value="1"/>
</dbReference>
<evidence type="ECO:0000256" key="7">
    <source>
        <dbReference type="ARBA" id="ARBA00023239"/>
    </source>
</evidence>
<dbReference type="InParanoid" id="A0A5R8QG13"/>
<keyword evidence="4 8" id="KW-0378">Hydrolase</keyword>
<dbReference type="InterPro" id="IPR003738">
    <property type="entry name" value="SRAP"/>
</dbReference>
<evidence type="ECO:0000256" key="5">
    <source>
        <dbReference type="ARBA" id="ARBA00023124"/>
    </source>
</evidence>
<sequence>MCGRFHSLTQEQLNTFFALAGTTLSQIKVGEVFPTEFALVKTKFGFAEMQWGIPKWQGTGVIINARQETVLDKPFFREDMLHRRCVVYMPYFYEWQDHKVKNAVHRDGQPTLKVAGLYRMVDGEPRFVIITQEATPEFMVLHNRLPLMLEDDEVQDYLHGDDVARLTMSKTTVNVVWLPDED</sequence>
<keyword evidence="5" id="KW-0190">Covalent protein-DNA linkage</keyword>
<comment type="similarity">
    <text evidence="1 8">Belongs to the SOS response-associated peptidase family.</text>
</comment>
<comment type="caution">
    <text evidence="9">The sequence shown here is derived from an EMBL/GenBank/DDBJ whole genome shotgun (WGS) entry which is preliminary data.</text>
</comment>
<dbReference type="FunCoup" id="A0A5R8QG13">
    <property type="interactions" value="273"/>
</dbReference>
<evidence type="ECO:0000256" key="6">
    <source>
        <dbReference type="ARBA" id="ARBA00023125"/>
    </source>
</evidence>
<evidence type="ECO:0000256" key="3">
    <source>
        <dbReference type="ARBA" id="ARBA00022763"/>
    </source>
</evidence>
<dbReference type="EMBL" id="VBWP01000002">
    <property type="protein sequence ID" value="TLG76724.1"/>
    <property type="molecule type" value="Genomic_DNA"/>
</dbReference>
<evidence type="ECO:0000256" key="4">
    <source>
        <dbReference type="ARBA" id="ARBA00022801"/>
    </source>
</evidence>
<dbReference type="Proteomes" id="UP000306912">
    <property type="component" value="Unassembled WGS sequence"/>
</dbReference>
<evidence type="ECO:0000256" key="2">
    <source>
        <dbReference type="ARBA" id="ARBA00022670"/>
    </source>
</evidence>
<dbReference type="SUPFAM" id="SSF143081">
    <property type="entry name" value="BB1717-like"/>
    <property type="match status" value="1"/>
</dbReference>
<evidence type="ECO:0000256" key="8">
    <source>
        <dbReference type="RuleBase" id="RU364100"/>
    </source>
</evidence>
<dbReference type="GO" id="GO:0006508">
    <property type="term" value="P:proteolysis"/>
    <property type="evidence" value="ECO:0007669"/>
    <property type="project" value="UniProtKB-KW"/>
</dbReference>
<dbReference type="AlphaFoldDB" id="A0A5R8QG13"/>
<dbReference type="GO" id="GO:0008233">
    <property type="term" value="F:peptidase activity"/>
    <property type="evidence" value="ECO:0007669"/>
    <property type="project" value="UniProtKB-KW"/>
</dbReference>
<proteinExistence type="inferred from homology"/>
<evidence type="ECO:0000313" key="10">
    <source>
        <dbReference type="Proteomes" id="UP000306912"/>
    </source>
</evidence>
<reference evidence="9 10" key="1">
    <citation type="submission" date="2019-05" db="EMBL/GenBank/DDBJ databases">
        <title>Culicoidintestinum kansasii gen. nov., sp. nov. from the gastrointestinal tract of the biting midge, Culicoides sonorensis.</title>
        <authorList>
            <person name="Neupane S."/>
            <person name="Ghosh A."/>
            <person name="Gunther S."/>
            <person name="Martin K."/>
            <person name="Zurek L."/>
        </authorList>
    </citation>
    <scope>NUCLEOTIDE SEQUENCE [LARGE SCALE GENOMIC DNA]</scope>
    <source>
        <strain evidence="9 10">CS-1</strain>
    </source>
</reference>
<evidence type="ECO:0000256" key="1">
    <source>
        <dbReference type="ARBA" id="ARBA00008136"/>
    </source>
</evidence>
<dbReference type="EC" id="3.4.-.-" evidence="8"/>
<dbReference type="GO" id="GO:0016829">
    <property type="term" value="F:lyase activity"/>
    <property type="evidence" value="ECO:0007669"/>
    <property type="project" value="UniProtKB-KW"/>
</dbReference>
<accession>A0A5R8QG13</accession>
<evidence type="ECO:0000313" key="9">
    <source>
        <dbReference type="EMBL" id="TLG76724.1"/>
    </source>
</evidence>
<name>A0A5R8QG13_9FIRM</name>
<keyword evidence="7" id="KW-0456">Lyase</keyword>
<dbReference type="PANTHER" id="PTHR13604">
    <property type="entry name" value="DC12-RELATED"/>
    <property type="match status" value="1"/>
</dbReference>
<gene>
    <name evidence="9" type="ORF">FEZ08_03665</name>
</gene>
<dbReference type="GO" id="GO:0106300">
    <property type="term" value="P:protein-DNA covalent cross-linking repair"/>
    <property type="evidence" value="ECO:0007669"/>
    <property type="project" value="InterPro"/>
</dbReference>
<dbReference type="InterPro" id="IPR036590">
    <property type="entry name" value="SRAP-like"/>
</dbReference>
<dbReference type="RefSeq" id="WP_138190361.1">
    <property type="nucleotide sequence ID" value="NZ_VBWP01000002.1"/>
</dbReference>
<keyword evidence="6" id="KW-0238">DNA-binding</keyword>
<keyword evidence="10" id="KW-1185">Reference proteome</keyword>
<keyword evidence="2 8" id="KW-0645">Protease</keyword>
<dbReference type="OrthoDB" id="9782620at2"/>
<dbReference type="Pfam" id="PF02586">
    <property type="entry name" value="SRAP"/>
    <property type="match status" value="1"/>
</dbReference>
<dbReference type="PANTHER" id="PTHR13604:SF0">
    <property type="entry name" value="ABASIC SITE PROCESSING PROTEIN HMCES"/>
    <property type="match status" value="1"/>
</dbReference>